<keyword evidence="19" id="KW-1185">Reference proteome</keyword>
<accession>A0AAW0EAW7</accession>
<evidence type="ECO:0000256" key="7">
    <source>
        <dbReference type="ARBA" id="ARBA00022737"/>
    </source>
</evidence>
<dbReference type="CDD" id="cd02981">
    <property type="entry name" value="PDI_b_family"/>
    <property type="match status" value="1"/>
</dbReference>
<dbReference type="EC" id="5.3.4.1" evidence="5 15"/>
<dbReference type="Pfam" id="PF13848">
    <property type="entry name" value="Thioredoxin_6"/>
    <property type="match status" value="1"/>
</dbReference>
<dbReference type="NCBIfam" id="TIGR01130">
    <property type="entry name" value="ER_PDI_fam"/>
    <property type="match status" value="1"/>
</dbReference>
<evidence type="ECO:0000256" key="1">
    <source>
        <dbReference type="ARBA" id="ARBA00001182"/>
    </source>
</evidence>
<dbReference type="GO" id="GO:0003756">
    <property type="term" value="F:protein disulfide isomerase activity"/>
    <property type="evidence" value="ECO:0007669"/>
    <property type="project" value="UniProtKB-EC"/>
</dbReference>
<evidence type="ECO:0000259" key="17">
    <source>
        <dbReference type="PROSITE" id="PS51352"/>
    </source>
</evidence>
<evidence type="ECO:0000256" key="14">
    <source>
        <dbReference type="RuleBase" id="RU004208"/>
    </source>
</evidence>
<keyword evidence="8" id="KW-0256">Endoplasmic reticulum</keyword>
<dbReference type="InterPro" id="IPR036249">
    <property type="entry name" value="Thioredoxin-like_sf"/>
</dbReference>
<dbReference type="PRINTS" id="PR00421">
    <property type="entry name" value="THIOREDOXIN"/>
</dbReference>
<evidence type="ECO:0000313" key="19">
    <source>
        <dbReference type="Proteomes" id="UP001383192"/>
    </source>
</evidence>
<dbReference type="FunFam" id="3.40.30.10:FF:000027">
    <property type="entry name" value="protein disulfide-isomerase A2"/>
    <property type="match status" value="1"/>
</dbReference>
<sequence length="510" mass="56687">MRCLSLSALALALSSVVFADSTEAASDVLSLTVTDFEAKVNPESLILVEFFAPWCGHCKALAPHYEEAATALKEKDIKLAKVDCVDQPDLCQAWGVQGYPTLKVFRNGTPTDYTGPRKADGIISYMVKQSLPAVSEVKSDNIEEFKKADKVVAVAYLSSTDEAPAPAFSATAEKHRDDYLFGVSTDKDVIAAEGVTPPAIVVYRSFDAPKTEYPYPIADAQVSDIEEWIKDLAIPIIDEVNSENYGVYAQSLKPLAYLFIDPTEKDKDAHIATLKPVAEEYKSKMNFVWIDAIKFGDHAKALNLHEAKWPAFVVQDLEKQLKYPFDQSKDVTTEGTRAWVKSYLAGELQPELKSEPIPEKQDEPVFVLVGKQFEEVVFDDKKDVFVEFYATWCGHCKRLKPTWDQLGERYADLKDKITIAKMEATENDLPTSVPFRIAGFPTIKFKKAGTKEFIDYEGDRTLESLIAFVEEHAANNLEVPPPPPVKEEGAQAPLGGATEGEKKEDVHDEL</sequence>
<evidence type="ECO:0000256" key="15">
    <source>
        <dbReference type="RuleBase" id="RU361130"/>
    </source>
</evidence>
<name>A0AAW0EAW7_9AGAR</name>
<dbReference type="GO" id="GO:0034976">
    <property type="term" value="P:response to endoplasmic reticulum stress"/>
    <property type="evidence" value="ECO:0007669"/>
    <property type="project" value="TreeGrafter"/>
</dbReference>
<dbReference type="FunFam" id="3.40.30.10:FF:000017">
    <property type="entry name" value="Protein disulfide-isomerase A4"/>
    <property type="match status" value="1"/>
</dbReference>
<comment type="function">
    <text evidence="2">Participates in the folding of proteins containing disulfide bonds, may be involved in glycosylation, prolyl hydroxylation and triglyceride transfer.</text>
</comment>
<feature type="chain" id="PRO_5043112152" description="Protein disulfide-isomerase" evidence="15">
    <location>
        <begin position="20"/>
        <end position="510"/>
    </location>
</feature>
<dbReference type="InterPro" id="IPR005788">
    <property type="entry name" value="PDI_thioredoxin-like_dom"/>
</dbReference>
<keyword evidence="10 15" id="KW-0413">Isomerase</keyword>
<dbReference type="SUPFAM" id="SSF52833">
    <property type="entry name" value="Thioredoxin-like"/>
    <property type="match status" value="4"/>
</dbReference>
<dbReference type="GO" id="GO:0006457">
    <property type="term" value="P:protein folding"/>
    <property type="evidence" value="ECO:0007669"/>
    <property type="project" value="TreeGrafter"/>
</dbReference>
<evidence type="ECO:0000256" key="4">
    <source>
        <dbReference type="ARBA" id="ARBA00006347"/>
    </source>
</evidence>
<keyword evidence="7" id="KW-0677">Repeat</keyword>
<dbReference type="GO" id="GO:0005788">
    <property type="term" value="C:endoplasmic reticulum lumen"/>
    <property type="evidence" value="ECO:0007669"/>
    <property type="project" value="UniProtKB-SubCell"/>
</dbReference>
<dbReference type="PROSITE" id="PS00194">
    <property type="entry name" value="THIOREDOXIN_1"/>
    <property type="match status" value="2"/>
</dbReference>
<feature type="compositionally biased region" description="Basic and acidic residues" evidence="16">
    <location>
        <begin position="499"/>
        <end position="510"/>
    </location>
</feature>
<dbReference type="FunFam" id="3.40.30.10:FF:000185">
    <property type="entry name" value="Protein disulfide-isomerase"/>
    <property type="match status" value="1"/>
</dbReference>
<proteinExistence type="inferred from homology"/>
<comment type="subcellular location">
    <subcellularLocation>
        <location evidence="3">Endoplasmic reticulum lumen</location>
    </subcellularLocation>
</comment>
<evidence type="ECO:0000256" key="6">
    <source>
        <dbReference type="ARBA" id="ARBA00022729"/>
    </source>
</evidence>
<feature type="domain" description="Thioredoxin" evidence="17">
    <location>
        <begin position="7"/>
        <end position="132"/>
    </location>
</feature>
<gene>
    <name evidence="18" type="primary">PDI1</name>
    <name evidence="18" type="ORF">VNI00_001364</name>
</gene>
<evidence type="ECO:0000256" key="10">
    <source>
        <dbReference type="ARBA" id="ARBA00023235"/>
    </source>
</evidence>
<evidence type="ECO:0000256" key="2">
    <source>
        <dbReference type="ARBA" id="ARBA00002692"/>
    </source>
</evidence>
<dbReference type="Gene3D" id="3.40.30.10">
    <property type="entry name" value="Glutaredoxin"/>
    <property type="match status" value="4"/>
</dbReference>
<dbReference type="InterPro" id="IPR005792">
    <property type="entry name" value="Prot_disulphide_isomerase"/>
</dbReference>
<dbReference type="PANTHER" id="PTHR18929:SF132">
    <property type="entry name" value="PROTEIN DISULFIDE-ISOMERASE A3"/>
    <property type="match status" value="1"/>
</dbReference>
<evidence type="ECO:0000256" key="8">
    <source>
        <dbReference type="ARBA" id="ARBA00022824"/>
    </source>
</evidence>
<dbReference type="EMBL" id="JAYKXP010000003">
    <property type="protein sequence ID" value="KAK7060598.1"/>
    <property type="molecule type" value="Genomic_DNA"/>
</dbReference>
<evidence type="ECO:0000256" key="11">
    <source>
        <dbReference type="ARBA" id="ARBA00023284"/>
    </source>
</evidence>
<keyword evidence="11 13" id="KW-0676">Redox-active center</keyword>
<keyword evidence="6 15" id="KW-0732">Signal</keyword>
<evidence type="ECO:0000256" key="5">
    <source>
        <dbReference type="ARBA" id="ARBA00012723"/>
    </source>
</evidence>
<evidence type="ECO:0000256" key="3">
    <source>
        <dbReference type="ARBA" id="ARBA00004319"/>
    </source>
</evidence>
<dbReference type="InterPro" id="IPR017937">
    <property type="entry name" value="Thioredoxin_CS"/>
</dbReference>
<dbReference type="CDD" id="cd02982">
    <property type="entry name" value="PDI_b'_family"/>
    <property type="match status" value="1"/>
</dbReference>
<dbReference type="InterPro" id="IPR013766">
    <property type="entry name" value="Thioredoxin_domain"/>
</dbReference>
<keyword evidence="9 13" id="KW-1015">Disulfide bond</keyword>
<dbReference type="CDD" id="cd02995">
    <property type="entry name" value="PDI_a_PDI_a'_C"/>
    <property type="match status" value="1"/>
</dbReference>
<dbReference type="AlphaFoldDB" id="A0AAW0EAW7"/>
<dbReference type="PROSITE" id="PS51352">
    <property type="entry name" value="THIOREDOXIN_2"/>
    <property type="match status" value="2"/>
</dbReference>
<evidence type="ECO:0000313" key="18">
    <source>
        <dbReference type="EMBL" id="KAK7060598.1"/>
    </source>
</evidence>
<reference evidence="18 19" key="1">
    <citation type="submission" date="2024-01" db="EMBL/GenBank/DDBJ databases">
        <title>A draft genome for a cacao thread blight-causing isolate of Paramarasmius palmivorus.</title>
        <authorList>
            <person name="Baruah I.K."/>
            <person name="Bukari Y."/>
            <person name="Amoako-Attah I."/>
            <person name="Meinhardt L.W."/>
            <person name="Bailey B.A."/>
            <person name="Cohen S.P."/>
        </authorList>
    </citation>
    <scope>NUCLEOTIDE SEQUENCE [LARGE SCALE GENOMIC DNA]</scope>
    <source>
        <strain evidence="18 19">GH-12</strain>
    </source>
</reference>
<feature type="disulfide bond" description="Redox-active" evidence="13">
    <location>
        <begin position="393"/>
        <end position="396"/>
    </location>
</feature>
<dbReference type="Proteomes" id="UP001383192">
    <property type="component" value="Unassembled WGS sequence"/>
</dbReference>
<dbReference type="NCBIfam" id="TIGR01126">
    <property type="entry name" value="pdi_dom"/>
    <property type="match status" value="2"/>
</dbReference>
<evidence type="ECO:0000256" key="12">
    <source>
        <dbReference type="ARBA" id="ARBA00039846"/>
    </source>
</evidence>
<comment type="similarity">
    <text evidence="4 14">Belongs to the protein disulfide isomerase family.</text>
</comment>
<dbReference type="CDD" id="cd02961">
    <property type="entry name" value="PDI_a_family"/>
    <property type="match status" value="1"/>
</dbReference>
<evidence type="ECO:0000256" key="9">
    <source>
        <dbReference type="ARBA" id="ARBA00023157"/>
    </source>
</evidence>
<comment type="catalytic activity">
    <reaction evidence="1 15">
        <text>Catalyzes the rearrangement of -S-S- bonds in proteins.</text>
        <dbReference type="EC" id="5.3.4.1"/>
    </reaction>
</comment>
<organism evidence="18 19">
    <name type="scientific">Paramarasmius palmivorus</name>
    <dbReference type="NCBI Taxonomy" id="297713"/>
    <lineage>
        <taxon>Eukaryota</taxon>
        <taxon>Fungi</taxon>
        <taxon>Dikarya</taxon>
        <taxon>Basidiomycota</taxon>
        <taxon>Agaricomycotina</taxon>
        <taxon>Agaricomycetes</taxon>
        <taxon>Agaricomycetidae</taxon>
        <taxon>Agaricales</taxon>
        <taxon>Marasmiineae</taxon>
        <taxon>Marasmiaceae</taxon>
        <taxon>Paramarasmius</taxon>
    </lineage>
</organism>
<dbReference type="Pfam" id="PF00085">
    <property type="entry name" value="Thioredoxin"/>
    <property type="match status" value="2"/>
</dbReference>
<evidence type="ECO:0000256" key="16">
    <source>
        <dbReference type="SAM" id="MobiDB-lite"/>
    </source>
</evidence>
<dbReference type="PANTHER" id="PTHR18929">
    <property type="entry name" value="PROTEIN DISULFIDE ISOMERASE"/>
    <property type="match status" value="1"/>
</dbReference>
<feature type="disulfide bond" description="Redox-active" evidence="13">
    <location>
        <begin position="55"/>
        <end position="58"/>
    </location>
</feature>
<comment type="caution">
    <text evidence="18">The sequence shown here is derived from an EMBL/GenBank/DDBJ whole genome shotgun (WGS) entry which is preliminary data.</text>
</comment>
<evidence type="ECO:0000256" key="13">
    <source>
        <dbReference type="PIRSR" id="PIRSR605792-51"/>
    </source>
</evidence>
<feature type="signal peptide" evidence="15">
    <location>
        <begin position="1"/>
        <end position="19"/>
    </location>
</feature>
<protein>
    <recommendedName>
        <fullName evidence="12 15">Protein disulfide-isomerase</fullName>
        <ecNumber evidence="5 15">5.3.4.1</ecNumber>
    </recommendedName>
</protein>
<feature type="region of interest" description="Disordered" evidence="16">
    <location>
        <begin position="476"/>
        <end position="510"/>
    </location>
</feature>
<feature type="domain" description="Thioredoxin" evidence="17">
    <location>
        <begin position="343"/>
        <end position="474"/>
    </location>
</feature>